<evidence type="ECO:0000313" key="1">
    <source>
        <dbReference type="EMBL" id="KAI4865161.1"/>
    </source>
</evidence>
<dbReference type="Proteomes" id="UP001497700">
    <property type="component" value="Unassembled WGS sequence"/>
</dbReference>
<organism evidence="1 2">
    <name type="scientific">Hypoxylon rubiginosum</name>
    <dbReference type="NCBI Taxonomy" id="110542"/>
    <lineage>
        <taxon>Eukaryota</taxon>
        <taxon>Fungi</taxon>
        <taxon>Dikarya</taxon>
        <taxon>Ascomycota</taxon>
        <taxon>Pezizomycotina</taxon>
        <taxon>Sordariomycetes</taxon>
        <taxon>Xylariomycetidae</taxon>
        <taxon>Xylariales</taxon>
        <taxon>Hypoxylaceae</taxon>
        <taxon>Hypoxylon</taxon>
    </lineage>
</organism>
<reference evidence="1 2" key="1">
    <citation type="journal article" date="2022" name="New Phytol.">
        <title>Ecological generalism drives hyperdiversity of secondary metabolite gene clusters in xylarialean endophytes.</title>
        <authorList>
            <person name="Franco M.E.E."/>
            <person name="Wisecaver J.H."/>
            <person name="Arnold A.E."/>
            <person name="Ju Y.M."/>
            <person name="Slot J.C."/>
            <person name="Ahrendt S."/>
            <person name="Moore L.P."/>
            <person name="Eastman K.E."/>
            <person name="Scott K."/>
            <person name="Konkel Z."/>
            <person name="Mondo S.J."/>
            <person name="Kuo A."/>
            <person name="Hayes R.D."/>
            <person name="Haridas S."/>
            <person name="Andreopoulos B."/>
            <person name="Riley R."/>
            <person name="LaButti K."/>
            <person name="Pangilinan J."/>
            <person name="Lipzen A."/>
            <person name="Amirebrahimi M."/>
            <person name="Yan J."/>
            <person name="Adam C."/>
            <person name="Keymanesh K."/>
            <person name="Ng V."/>
            <person name="Louie K."/>
            <person name="Northen T."/>
            <person name="Drula E."/>
            <person name="Henrissat B."/>
            <person name="Hsieh H.M."/>
            <person name="Youens-Clark K."/>
            <person name="Lutzoni F."/>
            <person name="Miadlikowska J."/>
            <person name="Eastwood D.C."/>
            <person name="Hamelin R.C."/>
            <person name="Grigoriev I.V."/>
            <person name="U'Ren J.M."/>
        </authorList>
    </citation>
    <scope>NUCLEOTIDE SEQUENCE [LARGE SCALE GENOMIC DNA]</scope>
    <source>
        <strain evidence="1 2">CBS 119005</strain>
    </source>
</reference>
<evidence type="ECO:0000313" key="2">
    <source>
        <dbReference type="Proteomes" id="UP001497700"/>
    </source>
</evidence>
<keyword evidence="1" id="KW-0378">Hydrolase</keyword>
<protein>
    <submittedName>
        <fullName evidence="1">P-loop containing nucleoside triphosphate hydrolase protein</fullName>
    </submittedName>
</protein>
<accession>A0ACB9Z0B1</accession>
<gene>
    <name evidence="1" type="ORF">F4820DRAFT_448374</name>
</gene>
<sequence length="487" mass="54264">MPCLSLKTPKKMDNFVGRESTLEMLDEYLSPDTPATHHRLRSFAICGLGGIGKTELAVKYAYSRRQYFDVVFWLRANDEETLAADIAGIAVELGLTSASINVAAGRDIAMRWLSQPTRKSGLPDTSQNSLNWLLIYDNVDDLDVLRNNWPQFGTGSILITTRDAQAQHSRYAENGVNLAPLSDTESQDLIQRLTHVPATPSQEEALCLLSKKLDGLPLAINHVSAVFRKMGLSHSELLRCCSKGGIDKILERQGKIQGGRYLYWSLDRLSDPARALLQVISLLDQDNIPRKMLLYRTSKAKLRNYPSCVAEYMDAQEELFSSSLLNLDRDQWKLSLHRLVQDLVRLSMDEDTLFAAFHMALDLVIIGWPFQSTKDHNPIARLEKCEQVFPSVLCLKDGLKQLINTSPHFPLNVDIARLLNDAGRYMLERGLPDETKSLCELALEIGQRLEGVQSSSQEAIATIRESHSVLGIALAETTGNGKVGSSA</sequence>
<name>A0ACB9Z0B1_9PEZI</name>
<dbReference type="EMBL" id="MU393476">
    <property type="protein sequence ID" value="KAI4865161.1"/>
    <property type="molecule type" value="Genomic_DNA"/>
</dbReference>
<proteinExistence type="predicted"/>
<keyword evidence="2" id="KW-1185">Reference proteome</keyword>
<comment type="caution">
    <text evidence="1">The sequence shown here is derived from an EMBL/GenBank/DDBJ whole genome shotgun (WGS) entry which is preliminary data.</text>
</comment>